<reference evidence="5" key="1">
    <citation type="submission" date="2012-12" db="EMBL/GenBank/DDBJ databases">
        <authorList>
            <person name="Hellsten U."/>
            <person name="Grimwood J."/>
            <person name="Chapman J.A."/>
            <person name="Shapiro H."/>
            <person name="Aerts A."/>
            <person name="Otillar R.P."/>
            <person name="Terry A.Y."/>
            <person name="Boore J.L."/>
            <person name="Simakov O."/>
            <person name="Marletaz F."/>
            <person name="Cho S.-J."/>
            <person name="Edsinger-Gonzales E."/>
            <person name="Havlak P."/>
            <person name="Kuo D.-H."/>
            <person name="Larsson T."/>
            <person name="Lv J."/>
            <person name="Arendt D."/>
            <person name="Savage R."/>
            <person name="Osoegawa K."/>
            <person name="de Jong P."/>
            <person name="Lindberg D.R."/>
            <person name="Seaver E.C."/>
            <person name="Weisblat D.A."/>
            <person name="Putnam N.H."/>
            <person name="Grigoriev I.V."/>
            <person name="Rokhsar D.S."/>
        </authorList>
    </citation>
    <scope>NUCLEOTIDE SEQUENCE</scope>
</reference>
<reference evidence="3 5" key="2">
    <citation type="journal article" date="2013" name="Nature">
        <title>Insights into bilaterian evolution from three spiralian genomes.</title>
        <authorList>
            <person name="Simakov O."/>
            <person name="Marletaz F."/>
            <person name="Cho S.J."/>
            <person name="Edsinger-Gonzales E."/>
            <person name="Havlak P."/>
            <person name="Hellsten U."/>
            <person name="Kuo D.H."/>
            <person name="Larsson T."/>
            <person name="Lv J."/>
            <person name="Arendt D."/>
            <person name="Savage R."/>
            <person name="Osoegawa K."/>
            <person name="de Jong P."/>
            <person name="Grimwood J."/>
            <person name="Chapman J.A."/>
            <person name="Shapiro H."/>
            <person name="Aerts A."/>
            <person name="Otillar R.P."/>
            <person name="Terry A.Y."/>
            <person name="Boore J.L."/>
            <person name="Grigoriev I.V."/>
            <person name="Lindberg D.R."/>
            <person name="Seaver E.C."/>
            <person name="Weisblat D.A."/>
            <person name="Putnam N.H."/>
            <person name="Rokhsar D.S."/>
        </authorList>
    </citation>
    <scope>NUCLEOTIDE SEQUENCE</scope>
</reference>
<dbReference type="RefSeq" id="XP_009010322.1">
    <property type="nucleotide sequence ID" value="XM_009012074.1"/>
</dbReference>
<dbReference type="InterPro" id="IPR003961">
    <property type="entry name" value="FN3_dom"/>
</dbReference>
<dbReference type="AlphaFoldDB" id="T1EYQ1"/>
<dbReference type="Pfam" id="PF00041">
    <property type="entry name" value="fn3"/>
    <property type="match status" value="1"/>
</dbReference>
<protein>
    <recommendedName>
        <fullName evidence="2">Fibronectin type-III domain-containing protein</fullName>
    </recommendedName>
</protein>
<evidence type="ECO:0000313" key="5">
    <source>
        <dbReference type="Proteomes" id="UP000015101"/>
    </source>
</evidence>
<dbReference type="InParanoid" id="T1EYQ1"/>
<name>T1EYQ1_HELRO</name>
<evidence type="ECO:0000313" key="3">
    <source>
        <dbReference type="EMBL" id="ESO11834.1"/>
    </source>
</evidence>
<dbReference type="OrthoDB" id="6136057at2759"/>
<dbReference type="CDD" id="cd00063">
    <property type="entry name" value="FN3"/>
    <property type="match status" value="2"/>
</dbReference>
<dbReference type="EMBL" id="KB095812">
    <property type="protein sequence ID" value="ESO11834.1"/>
    <property type="molecule type" value="Genomic_DNA"/>
</dbReference>
<evidence type="ECO:0000313" key="4">
    <source>
        <dbReference type="EnsemblMetazoa" id="HelroP166894"/>
    </source>
</evidence>
<evidence type="ECO:0000259" key="2">
    <source>
        <dbReference type="PROSITE" id="PS50853"/>
    </source>
</evidence>
<keyword evidence="1" id="KW-0677">Repeat</keyword>
<dbReference type="PANTHER" id="PTHR13817:SF151">
    <property type="entry name" value="TITIN"/>
    <property type="match status" value="1"/>
</dbReference>
<dbReference type="PANTHER" id="PTHR13817">
    <property type="entry name" value="TITIN"/>
    <property type="match status" value="1"/>
</dbReference>
<dbReference type="Gene3D" id="2.60.40.10">
    <property type="entry name" value="Immunoglobulins"/>
    <property type="match status" value="2"/>
</dbReference>
<dbReference type="STRING" id="6412.T1EYQ1"/>
<sequence>MESTRKRWRLCVAKITNLVEGHDYYIRVFAQNEAGLSEQSAEIRPPVRARLPFEPPLPPSSFHLVNVSDGSVQLAWRPPKFDCGSPITNYLIESCKSGCSNWIACAEVGSTENMTDVKGLETGEYFFFRIFAVNEAGCSKKSVELGEAILCKAPQSLFIITT</sequence>
<reference evidence="4" key="3">
    <citation type="submission" date="2015-06" db="UniProtKB">
        <authorList>
            <consortium name="EnsemblMetazoa"/>
        </authorList>
    </citation>
    <scope>IDENTIFICATION</scope>
</reference>
<dbReference type="GeneID" id="20201701"/>
<evidence type="ECO:0000256" key="1">
    <source>
        <dbReference type="ARBA" id="ARBA00022737"/>
    </source>
</evidence>
<dbReference type="SUPFAM" id="SSF49265">
    <property type="entry name" value="Fibronectin type III"/>
    <property type="match status" value="1"/>
</dbReference>
<dbReference type="KEGG" id="hro:HELRODRAFT_166894"/>
<dbReference type="EMBL" id="AMQM01002591">
    <property type="status" value="NOT_ANNOTATED_CDS"/>
    <property type="molecule type" value="Genomic_DNA"/>
</dbReference>
<feature type="domain" description="Fibronectin type-III" evidence="2">
    <location>
        <begin position="58"/>
        <end position="154"/>
    </location>
</feature>
<feature type="domain" description="Fibronectin type-III" evidence="2">
    <location>
        <begin position="1"/>
        <end position="52"/>
    </location>
</feature>
<dbReference type="Proteomes" id="UP000015101">
    <property type="component" value="Unassembled WGS sequence"/>
</dbReference>
<dbReference type="PRINTS" id="PR00014">
    <property type="entry name" value="FNTYPEIII"/>
</dbReference>
<gene>
    <name evidence="4" type="primary">20201701</name>
    <name evidence="3" type="ORF">HELRODRAFT_166894</name>
</gene>
<organism evidence="4 5">
    <name type="scientific">Helobdella robusta</name>
    <name type="common">Californian leech</name>
    <dbReference type="NCBI Taxonomy" id="6412"/>
    <lineage>
        <taxon>Eukaryota</taxon>
        <taxon>Metazoa</taxon>
        <taxon>Spiralia</taxon>
        <taxon>Lophotrochozoa</taxon>
        <taxon>Annelida</taxon>
        <taxon>Clitellata</taxon>
        <taxon>Hirudinea</taxon>
        <taxon>Rhynchobdellida</taxon>
        <taxon>Glossiphoniidae</taxon>
        <taxon>Helobdella</taxon>
    </lineage>
</organism>
<keyword evidence="5" id="KW-1185">Reference proteome</keyword>
<dbReference type="InterPro" id="IPR050964">
    <property type="entry name" value="Striated_Muscle_Regulatory"/>
</dbReference>
<dbReference type="HOGENOM" id="CLU_1637240_0_0_1"/>
<dbReference type="InterPro" id="IPR013783">
    <property type="entry name" value="Ig-like_fold"/>
</dbReference>
<dbReference type="InterPro" id="IPR036116">
    <property type="entry name" value="FN3_sf"/>
</dbReference>
<dbReference type="eggNOG" id="KOG0613">
    <property type="taxonomic scope" value="Eukaryota"/>
</dbReference>
<proteinExistence type="predicted"/>
<dbReference type="SMART" id="SM00060">
    <property type="entry name" value="FN3"/>
    <property type="match status" value="1"/>
</dbReference>
<dbReference type="EnsemblMetazoa" id="HelroT166894">
    <property type="protein sequence ID" value="HelroP166894"/>
    <property type="gene ID" value="HelroG166894"/>
</dbReference>
<accession>T1EYQ1</accession>
<dbReference type="PROSITE" id="PS50853">
    <property type="entry name" value="FN3"/>
    <property type="match status" value="2"/>
</dbReference>
<dbReference type="CTD" id="20201701"/>